<gene>
    <name evidence="2" type="ORF">BDV96DRAFT_648815</name>
</gene>
<sequence>MDSDQAQGKCENQNGQGSDNLREGGGVQESSAPERSTLGPDLEIDSENEEVFARITGTGVHVDIWRRFRNRRGDVVRELLFAPQIPIEFGLAHDNTEPRESPSQDADLEFDPENEDVVARITEDGAHVDIWRRFRSSRGDVLHEQLSWANAPIENPDSLSTSLILATSRRARRAATSGYTIRDLVLPTPTPTTTTTHPDPPRADPGPQPEFWAHPFIHTHFFDPDDLPLTAPPPDARPLSHTSSTSRGSTSSSSGPGSSNS</sequence>
<feature type="compositionally biased region" description="Polar residues" evidence="1">
    <location>
        <begin position="1"/>
        <end position="19"/>
    </location>
</feature>
<keyword evidence="3" id="KW-1185">Reference proteome</keyword>
<feature type="region of interest" description="Disordered" evidence="1">
    <location>
        <begin position="184"/>
        <end position="261"/>
    </location>
</feature>
<evidence type="ECO:0000313" key="2">
    <source>
        <dbReference type="EMBL" id="KAF2112558.1"/>
    </source>
</evidence>
<dbReference type="EMBL" id="ML977330">
    <property type="protein sequence ID" value="KAF2112558.1"/>
    <property type="molecule type" value="Genomic_DNA"/>
</dbReference>
<evidence type="ECO:0000313" key="3">
    <source>
        <dbReference type="Proteomes" id="UP000799770"/>
    </source>
</evidence>
<evidence type="ECO:0000256" key="1">
    <source>
        <dbReference type="SAM" id="MobiDB-lite"/>
    </source>
</evidence>
<accession>A0A6A5Z2D4</accession>
<feature type="region of interest" description="Disordered" evidence="1">
    <location>
        <begin position="1"/>
        <end position="44"/>
    </location>
</feature>
<name>A0A6A5Z2D4_9PLEO</name>
<organism evidence="2 3">
    <name type="scientific">Lophiotrema nucula</name>
    <dbReference type="NCBI Taxonomy" id="690887"/>
    <lineage>
        <taxon>Eukaryota</taxon>
        <taxon>Fungi</taxon>
        <taxon>Dikarya</taxon>
        <taxon>Ascomycota</taxon>
        <taxon>Pezizomycotina</taxon>
        <taxon>Dothideomycetes</taxon>
        <taxon>Pleosporomycetidae</taxon>
        <taxon>Pleosporales</taxon>
        <taxon>Lophiotremataceae</taxon>
        <taxon>Lophiotrema</taxon>
    </lineage>
</organism>
<reference evidence="2" key="1">
    <citation type="journal article" date="2020" name="Stud. Mycol.">
        <title>101 Dothideomycetes genomes: a test case for predicting lifestyles and emergence of pathogens.</title>
        <authorList>
            <person name="Haridas S."/>
            <person name="Albert R."/>
            <person name="Binder M."/>
            <person name="Bloem J."/>
            <person name="Labutti K."/>
            <person name="Salamov A."/>
            <person name="Andreopoulos B."/>
            <person name="Baker S."/>
            <person name="Barry K."/>
            <person name="Bills G."/>
            <person name="Bluhm B."/>
            <person name="Cannon C."/>
            <person name="Castanera R."/>
            <person name="Culley D."/>
            <person name="Daum C."/>
            <person name="Ezra D."/>
            <person name="Gonzalez J."/>
            <person name="Henrissat B."/>
            <person name="Kuo A."/>
            <person name="Liang C."/>
            <person name="Lipzen A."/>
            <person name="Lutzoni F."/>
            <person name="Magnuson J."/>
            <person name="Mondo S."/>
            <person name="Nolan M."/>
            <person name="Ohm R."/>
            <person name="Pangilinan J."/>
            <person name="Park H.-J."/>
            <person name="Ramirez L."/>
            <person name="Alfaro M."/>
            <person name="Sun H."/>
            <person name="Tritt A."/>
            <person name="Yoshinaga Y."/>
            <person name="Zwiers L.-H."/>
            <person name="Turgeon B."/>
            <person name="Goodwin S."/>
            <person name="Spatafora J."/>
            <person name="Crous P."/>
            <person name="Grigoriev I."/>
        </authorList>
    </citation>
    <scope>NUCLEOTIDE SEQUENCE</scope>
    <source>
        <strain evidence="2">CBS 627.86</strain>
    </source>
</reference>
<feature type="compositionally biased region" description="Low complexity" evidence="1">
    <location>
        <begin position="237"/>
        <end position="261"/>
    </location>
</feature>
<dbReference type="AlphaFoldDB" id="A0A6A5Z2D4"/>
<proteinExistence type="predicted"/>
<protein>
    <submittedName>
        <fullName evidence="2">Uncharacterized protein</fullName>
    </submittedName>
</protein>
<dbReference type="Proteomes" id="UP000799770">
    <property type="component" value="Unassembled WGS sequence"/>
</dbReference>